<protein>
    <recommendedName>
        <fullName evidence="3">aspartate transaminase</fullName>
        <ecNumber evidence="3">2.6.1.1</ecNumber>
    </recommendedName>
</protein>
<keyword evidence="4 9" id="KW-0032">Aminotransferase</keyword>
<feature type="domain" description="Aminotransferase class I/classII large" evidence="8">
    <location>
        <begin position="44"/>
        <end position="388"/>
    </location>
</feature>
<evidence type="ECO:0000313" key="10">
    <source>
        <dbReference type="Proteomes" id="UP001565474"/>
    </source>
</evidence>
<evidence type="ECO:0000256" key="6">
    <source>
        <dbReference type="ARBA" id="ARBA00022898"/>
    </source>
</evidence>
<evidence type="ECO:0000256" key="3">
    <source>
        <dbReference type="ARBA" id="ARBA00012753"/>
    </source>
</evidence>
<dbReference type="EC" id="2.6.1.1" evidence="3"/>
<dbReference type="Gene3D" id="3.40.640.10">
    <property type="entry name" value="Type I PLP-dependent aspartate aminotransferase-like (Major domain)"/>
    <property type="match status" value="1"/>
</dbReference>
<accession>A0ABV4GQZ6</accession>
<dbReference type="InterPro" id="IPR050596">
    <property type="entry name" value="AspAT/PAT-like"/>
</dbReference>
<dbReference type="CDD" id="cd00609">
    <property type="entry name" value="AAT_like"/>
    <property type="match status" value="1"/>
</dbReference>
<name>A0ABV4GQZ6_9BRAD</name>
<proteinExistence type="inferred from homology"/>
<dbReference type="InterPro" id="IPR015422">
    <property type="entry name" value="PyrdxlP-dep_Trfase_small"/>
</dbReference>
<keyword evidence="10" id="KW-1185">Reference proteome</keyword>
<reference evidence="9 10" key="1">
    <citation type="submission" date="2024-07" db="EMBL/GenBank/DDBJ databases">
        <title>Genomic Encyclopedia of Type Strains, Phase V (KMG-V): Genome sequencing to study the core and pangenomes of soil and plant-associated prokaryotes.</title>
        <authorList>
            <person name="Whitman W."/>
        </authorList>
    </citation>
    <scope>NUCLEOTIDE SEQUENCE [LARGE SCALE GENOMIC DNA]</scope>
    <source>
        <strain evidence="9 10">USDA 222</strain>
    </source>
</reference>
<evidence type="ECO:0000259" key="8">
    <source>
        <dbReference type="Pfam" id="PF00155"/>
    </source>
</evidence>
<evidence type="ECO:0000256" key="2">
    <source>
        <dbReference type="ARBA" id="ARBA00007441"/>
    </source>
</evidence>
<organism evidence="9 10">
    <name type="scientific">Bradyrhizobium yuanmingense</name>
    <dbReference type="NCBI Taxonomy" id="108015"/>
    <lineage>
        <taxon>Bacteria</taxon>
        <taxon>Pseudomonadati</taxon>
        <taxon>Pseudomonadota</taxon>
        <taxon>Alphaproteobacteria</taxon>
        <taxon>Hyphomicrobiales</taxon>
        <taxon>Nitrobacteraceae</taxon>
        <taxon>Bradyrhizobium</taxon>
    </lineage>
</organism>
<dbReference type="Gene3D" id="3.90.1150.10">
    <property type="entry name" value="Aspartate Aminotransferase, domain 1"/>
    <property type="match status" value="1"/>
</dbReference>
<evidence type="ECO:0000256" key="4">
    <source>
        <dbReference type="ARBA" id="ARBA00022576"/>
    </source>
</evidence>
<comment type="similarity">
    <text evidence="2">Belongs to the class-I pyridoxal-phosphate-dependent aminotransferase family.</text>
</comment>
<dbReference type="RefSeq" id="WP_081494543.1">
    <property type="nucleotide sequence ID" value="NZ_JBGBYD010000002.1"/>
</dbReference>
<comment type="caution">
    <text evidence="9">The sequence shown here is derived from an EMBL/GenBank/DDBJ whole genome shotgun (WGS) entry which is preliminary data.</text>
</comment>
<dbReference type="PANTHER" id="PTHR46383:SF1">
    <property type="entry name" value="ASPARTATE AMINOTRANSFERASE"/>
    <property type="match status" value="1"/>
</dbReference>
<dbReference type="EMBL" id="JBGBZN010000002">
    <property type="protein sequence ID" value="MEY9473303.1"/>
    <property type="molecule type" value="Genomic_DNA"/>
</dbReference>
<keyword evidence="5 9" id="KW-0808">Transferase</keyword>
<keyword evidence="6" id="KW-0663">Pyridoxal phosphate</keyword>
<evidence type="ECO:0000256" key="1">
    <source>
        <dbReference type="ARBA" id="ARBA00001933"/>
    </source>
</evidence>
<dbReference type="PANTHER" id="PTHR46383">
    <property type="entry name" value="ASPARTATE AMINOTRANSFERASE"/>
    <property type="match status" value="1"/>
</dbReference>
<dbReference type="InterPro" id="IPR015424">
    <property type="entry name" value="PyrdxlP-dep_Trfase"/>
</dbReference>
<comment type="catalytic activity">
    <reaction evidence="7">
        <text>L-aspartate + 2-oxoglutarate = oxaloacetate + L-glutamate</text>
        <dbReference type="Rhea" id="RHEA:21824"/>
        <dbReference type="ChEBI" id="CHEBI:16452"/>
        <dbReference type="ChEBI" id="CHEBI:16810"/>
        <dbReference type="ChEBI" id="CHEBI:29985"/>
        <dbReference type="ChEBI" id="CHEBI:29991"/>
        <dbReference type="EC" id="2.6.1.1"/>
    </reaction>
</comment>
<dbReference type="InterPro" id="IPR015421">
    <property type="entry name" value="PyrdxlP-dep_Trfase_major"/>
</dbReference>
<evidence type="ECO:0000256" key="7">
    <source>
        <dbReference type="ARBA" id="ARBA00049185"/>
    </source>
</evidence>
<dbReference type="InterPro" id="IPR004839">
    <property type="entry name" value="Aminotransferase_I/II_large"/>
</dbReference>
<evidence type="ECO:0000313" key="9">
    <source>
        <dbReference type="EMBL" id="MEY9473303.1"/>
    </source>
</evidence>
<comment type="cofactor">
    <cofactor evidence="1">
        <name>pyridoxal 5'-phosphate</name>
        <dbReference type="ChEBI" id="CHEBI:597326"/>
    </cofactor>
</comment>
<evidence type="ECO:0000256" key="5">
    <source>
        <dbReference type="ARBA" id="ARBA00022679"/>
    </source>
</evidence>
<dbReference type="SUPFAM" id="SSF53383">
    <property type="entry name" value="PLP-dependent transferases"/>
    <property type="match status" value="1"/>
</dbReference>
<dbReference type="Proteomes" id="UP001565474">
    <property type="component" value="Unassembled WGS sequence"/>
</dbReference>
<dbReference type="Pfam" id="PF00155">
    <property type="entry name" value="Aminotran_1_2"/>
    <property type="match status" value="1"/>
</dbReference>
<dbReference type="GO" id="GO:0004069">
    <property type="term" value="F:L-aspartate:2-oxoglutarate aminotransferase activity"/>
    <property type="evidence" value="ECO:0007669"/>
    <property type="project" value="UniProtKB-EC"/>
</dbReference>
<gene>
    <name evidence="9" type="ORF">ABH992_005702</name>
</gene>
<sequence>MLSRSTSFSSRKYMPGDQYVVTGSAAIGGRFIDLGNDEIVQPLLSAREKTMEPVNSRPSGYFDPTGLMPLRKAVAKRLAAQTGIEWTAEEIVITAGSNKALLYAALAVLKGGDEVIIIRPWQPEVPPLILALGAVPVFVDAQRPRYTPDVSSIRAAVTPRTRAIIIHSPNNPTGAVYNRTTLHNIGELAIELRIWIISDECYSSFVFTGFHRHESIVTVHPGVRSRTIIVNPRSKCLAMARFRLGYLAASAPIARAVGKLQSRAGTTPSPAVQEAALYHLKVTEGHVERETYNWLVSARDIGLHILSDLRDVAPPRADGAFFFYLDLNRLASALQADGRIGATNDIARRLLKETNVGCVAGDTFGDVNGLRLSFGSPPEAVAIGLKRIVQALNSLRLEEPQVRSHHTEDIDMNNSLRP</sequence>